<evidence type="ECO:0000259" key="2">
    <source>
        <dbReference type="SMART" id="SM00470"/>
    </source>
</evidence>
<organism evidence="3 4">
    <name type="scientific">Alteromonas macleodii</name>
    <name type="common">Pseudoalteromonas macleodii</name>
    <dbReference type="NCBI Taxonomy" id="28108"/>
    <lineage>
        <taxon>Bacteria</taxon>
        <taxon>Pseudomonadati</taxon>
        <taxon>Pseudomonadota</taxon>
        <taxon>Gammaproteobacteria</taxon>
        <taxon>Alteromonadales</taxon>
        <taxon>Alteromonadaceae</taxon>
        <taxon>Alteromonas/Salinimonas group</taxon>
        <taxon>Alteromonas</taxon>
    </lineage>
</organism>
<dbReference type="Proteomes" id="UP000063991">
    <property type="component" value="Chromosome"/>
</dbReference>
<dbReference type="AlphaFoldDB" id="A0A126PZQ6"/>
<dbReference type="Pfam" id="PF02195">
    <property type="entry name" value="ParB_N"/>
    <property type="match status" value="1"/>
</dbReference>
<dbReference type="RefSeq" id="WP_061095056.1">
    <property type="nucleotide sequence ID" value="NZ_CP014323.1"/>
</dbReference>
<evidence type="ECO:0000256" key="1">
    <source>
        <dbReference type="SAM" id="MobiDB-lite"/>
    </source>
</evidence>
<dbReference type="GO" id="GO:0005694">
    <property type="term" value="C:chromosome"/>
    <property type="evidence" value="ECO:0007669"/>
    <property type="project" value="TreeGrafter"/>
</dbReference>
<sequence length="375" mass="43040">MNSPKKARRRTVGKVNSQEDLISQFESGEGVSKKSQQMLDDLKARDKSKESEVHDDPIFKTSSELDRVLVDYIQPQSDNSRYLPVTFAQKSDDESIAALSNCVVCEKGVLENRLSKDNPRYDAVSLEIEEIKNLAETLKHSELVHPISVWRKNMTDYPIVAGHRRFYAIRFLYGGLIKVKVKIYAEKPRNLNVLRHIENFSRSDLTPPDALNSYAKAVRELESLEGAKMQTERTSLVTSYLGISRPSYYRYDKLYEHFEIVYKLLENKVVTSLIALYEEIKKAEKYNDAERYLNRLADVGKFKKYIPSDISKKPGRAKQYITMPKVKVTQTSAIRRLLTEDVTKLDIGIDWENVNFDDAAALEKVLKSLLVSLSK</sequence>
<dbReference type="Gene3D" id="3.90.1530.10">
    <property type="entry name" value="Conserved hypothetical protein from pyrococcus furiosus pfu- 392566-001, ParB domain"/>
    <property type="match status" value="1"/>
</dbReference>
<name>A0A126PZQ6_ALTMA</name>
<dbReference type="EMBL" id="CP014323">
    <property type="protein sequence ID" value="AMJ98504.1"/>
    <property type="molecule type" value="Genomic_DNA"/>
</dbReference>
<protein>
    <recommendedName>
        <fullName evidence="2">ParB-like N-terminal domain-containing protein</fullName>
    </recommendedName>
</protein>
<evidence type="ECO:0000313" key="4">
    <source>
        <dbReference type="Proteomes" id="UP000063991"/>
    </source>
</evidence>
<dbReference type="InterPro" id="IPR050336">
    <property type="entry name" value="Chromosome_partition/occlusion"/>
</dbReference>
<dbReference type="SMART" id="SM00470">
    <property type="entry name" value="ParB"/>
    <property type="match status" value="1"/>
</dbReference>
<feature type="region of interest" description="Disordered" evidence="1">
    <location>
        <begin position="1"/>
        <end position="55"/>
    </location>
</feature>
<feature type="domain" description="ParB-like N-terminal" evidence="2">
    <location>
        <begin position="110"/>
        <end position="200"/>
    </location>
</feature>
<dbReference type="SUPFAM" id="SSF110849">
    <property type="entry name" value="ParB/Sulfiredoxin"/>
    <property type="match status" value="1"/>
</dbReference>
<dbReference type="PANTHER" id="PTHR33375">
    <property type="entry name" value="CHROMOSOME-PARTITIONING PROTEIN PARB-RELATED"/>
    <property type="match status" value="1"/>
</dbReference>
<dbReference type="InterPro" id="IPR036086">
    <property type="entry name" value="ParB/Sulfiredoxin_sf"/>
</dbReference>
<dbReference type="OrthoDB" id="6327781at2"/>
<feature type="compositionally biased region" description="Polar residues" evidence="1">
    <location>
        <begin position="14"/>
        <end position="26"/>
    </location>
</feature>
<dbReference type="GO" id="GO:0007059">
    <property type="term" value="P:chromosome segregation"/>
    <property type="evidence" value="ECO:0007669"/>
    <property type="project" value="TreeGrafter"/>
</dbReference>
<feature type="compositionally biased region" description="Basic and acidic residues" evidence="1">
    <location>
        <begin position="40"/>
        <end position="55"/>
    </location>
</feature>
<reference evidence="3 4" key="1">
    <citation type="submission" date="2015-12" db="EMBL/GenBank/DDBJ databases">
        <authorList>
            <person name="Shamseldin A."/>
            <person name="Moawad H."/>
            <person name="Abd El-Rahim W.M."/>
            <person name="Sadowsky M.J."/>
        </authorList>
    </citation>
    <scope>NUCLEOTIDE SEQUENCE [LARGE SCALE GENOMIC DNA]</scope>
    <source>
        <strain evidence="3 4">D7</strain>
    </source>
</reference>
<evidence type="ECO:0000313" key="3">
    <source>
        <dbReference type="EMBL" id="AMJ98504.1"/>
    </source>
</evidence>
<accession>A0A126PZQ6</accession>
<proteinExistence type="predicted"/>
<feature type="compositionally biased region" description="Basic residues" evidence="1">
    <location>
        <begin position="1"/>
        <end position="12"/>
    </location>
</feature>
<dbReference type="InterPro" id="IPR003115">
    <property type="entry name" value="ParB_N"/>
</dbReference>
<gene>
    <name evidence="3" type="ORF">AVL55_10200</name>
</gene>
<dbReference type="PANTHER" id="PTHR33375:SF1">
    <property type="entry name" value="CHROMOSOME-PARTITIONING PROTEIN PARB-RELATED"/>
    <property type="match status" value="1"/>
</dbReference>